<dbReference type="AlphaFoldDB" id="A0A9X3P4P5"/>
<organism evidence="1 2">
    <name type="scientific">Glycomyces luteolus</name>
    <dbReference type="NCBI Taxonomy" id="2670330"/>
    <lineage>
        <taxon>Bacteria</taxon>
        <taxon>Bacillati</taxon>
        <taxon>Actinomycetota</taxon>
        <taxon>Actinomycetes</taxon>
        <taxon>Glycomycetales</taxon>
        <taxon>Glycomycetaceae</taxon>
        <taxon>Glycomyces</taxon>
    </lineage>
</organism>
<evidence type="ECO:0000313" key="2">
    <source>
        <dbReference type="Proteomes" id="UP001146067"/>
    </source>
</evidence>
<name>A0A9X3P4P5_9ACTN</name>
<comment type="caution">
    <text evidence="1">The sequence shown here is derived from an EMBL/GenBank/DDBJ whole genome shotgun (WGS) entry which is preliminary data.</text>
</comment>
<dbReference type="EMBL" id="JAPZVP010000002">
    <property type="protein sequence ID" value="MDA1358638.1"/>
    <property type="molecule type" value="Genomic_DNA"/>
</dbReference>
<reference evidence="1" key="1">
    <citation type="submission" date="2022-12" db="EMBL/GenBank/DDBJ databases">
        <title>Gycomyces niveus sp.nov.,a novel actinomycete isolated from soil in Shouguan.</title>
        <authorList>
            <person name="Yang X."/>
        </authorList>
    </citation>
    <scope>NUCLEOTIDE SEQUENCE</scope>
    <source>
        <strain evidence="1">NEAU-A15</strain>
    </source>
</reference>
<dbReference type="Proteomes" id="UP001146067">
    <property type="component" value="Unassembled WGS sequence"/>
</dbReference>
<evidence type="ECO:0000313" key="1">
    <source>
        <dbReference type="EMBL" id="MDA1358638.1"/>
    </source>
</evidence>
<sequence>MKTAEPSDPLLRGRFTDGYTDFSVRASSADMPDSFQVYVSGNHADLVLIVSGLISGYRHATWGDGWRAYTPEWKAWAEDTAFKVFSGGRVEPTSKRAGSVRFCDG</sequence>
<protein>
    <submittedName>
        <fullName evidence="1">Uncharacterized protein</fullName>
    </submittedName>
</protein>
<proteinExistence type="predicted"/>
<gene>
    <name evidence="1" type="ORF">O1R50_03335</name>
</gene>
<keyword evidence="2" id="KW-1185">Reference proteome</keyword>
<accession>A0A9X3P4P5</accession>
<dbReference type="RefSeq" id="WP_270108444.1">
    <property type="nucleotide sequence ID" value="NZ_JAPZVP010000002.1"/>
</dbReference>